<gene>
    <name evidence="2" type="ORF">SAMN05421855_102257</name>
</gene>
<dbReference type="RefSeq" id="WP_139149371.1">
    <property type="nucleotide sequence ID" value="NZ_BMWO01000002.1"/>
</dbReference>
<evidence type="ECO:0008006" key="4">
    <source>
        <dbReference type="Google" id="ProtNLM"/>
    </source>
</evidence>
<dbReference type="Proteomes" id="UP000199321">
    <property type="component" value="Unassembled WGS sequence"/>
</dbReference>
<accession>A0A1G7F0U9</accession>
<keyword evidence="3" id="KW-1185">Reference proteome</keyword>
<evidence type="ECO:0000256" key="1">
    <source>
        <dbReference type="SAM" id="SignalP"/>
    </source>
</evidence>
<dbReference type="EMBL" id="FNBA01000002">
    <property type="protein sequence ID" value="SDE69487.1"/>
    <property type="molecule type" value="Genomic_DNA"/>
</dbReference>
<dbReference type="PROSITE" id="PS51257">
    <property type="entry name" value="PROKAR_LIPOPROTEIN"/>
    <property type="match status" value="1"/>
</dbReference>
<sequence length="175" mass="19699">MKRIQILLILLVTFASLQGCCYLGDCNDDDIGDPLFIETEYTPVVMNRTEFEESVALLPARPIVNTGKIYAFGTLLFVNEKHEGFHVILNSDPSNPIPLNFIKSPGATDISVRDGVYYINQAVDLIAISYDNESSGFTVSKRIRNVFPTLRSPDGFYHFTNEEEIVVHWILTPQP</sequence>
<evidence type="ECO:0000313" key="3">
    <source>
        <dbReference type="Proteomes" id="UP000199321"/>
    </source>
</evidence>
<evidence type="ECO:0000313" key="2">
    <source>
        <dbReference type="EMBL" id="SDE69487.1"/>
    </source>
</evidence>
<name>A0A1G7F0U9_9FLAO</name>
<feature type="chain" id="PRO_5011443593" description="LVIVD repeat-containing protein" evidence="1">
    <location>
        <begin position="18"/>
        <end position="175"/>
    </location>
</feature>
<protein>
    <recommendedName>
        <fullName evidence="4">LVIVD repeat-containing protein</fullName>
    </recommendedName>
</protein>
<proteinExistence type="predicted"/>
<organism evidence="2 3">
    <name type="scientific">Ulvibacter litoralis</name>
    <dbReference type="NCBI Taxonomy" id="227084"/>
    <lineage>
        <taxon>Bacteria</taxon>
        <taxon>Pseudomonadati</taxon>
        <taxon>Bacteroidota</taxon>
        <taxon>Flavobacteriia</taxon>
        <taxon>Flavobacteriales</taxon>
        <taxon>Flavobacteriaceae</taxon>
        <taxon>Ulvibacter</taxon>
    </lineage>
</organism>
<reference evidence="2 3" key="1">
    <citation type="submission" date="2016-10" db="EMBL/GenBank/DDBJ databases">
        <authorList>
            <person name="de Groot N.N."/>
        </authorList>
    </citation>
    <scope>NUCLEOTIDE SEQUENCE [LARGE SCALE GENOMIC DNA]</scope>
    <source>
        <strain evidence="2 3">DSM 16195</strain>
    </source>
</reference>
<dbReference type="AlphaFoldDB" id="A0A1G7F0U9"/>
<dbReference type="STRING" id="227084.SAMN05421855_102257"/>
<feature type="signal peptide" evidence="1">
    <location>
        <begin position="1"/>
        <end position="17"/>
    </location>
</feature>
<dbReference type="OrthoDB" id="853480at2"/>
<keyword evidence="1" id="KW-0732">Signal</keyword>